<organism evidence="10 11">
    <name type="scientific">Ceratopteris richardii</name>
    <name type="common">Triangle waterfern</name>
    <dbReference type="NCBI Taxonomy" id="49495"/>
    <lineage>
        <taxon>Eukaryota</taxon>
        <taxon>Viridiplantae</taxon>
        <taxon>Streptophyta</taxon>
        <taxon>Embryophyta</taxon>
        <taxon>Tracheophyta</taxon>
        <taxon>Polypodiopsida</taxon>
        <taxon>Polypodiidae</taxon>
        <taxon>Polypodiales</taxon>
        <taxon>Pteridineae</taxon>
        <taxon>Pteridaceae</taxon>
        <taxon>Parkerioideae</taxon>
        <taxon>Ceratopteris</taxon>
    </lineage>
</organism>
<evidence type="ECO:0008006" key="12">
    <source>
        <dbReference type="Google" id="ProtNLM"/>
    </source>
</evidence>
<keyword evidence="5 7" id="KW-1133">Transmembrane helix</keyword>
<keyword evidence="11" id="KW-1185">Reference proteome</keyword>
<feature type="domain" description="Trichome birefringence-like C-terminal" evidence="8">
    <location>
        <begin position="165"/>
        <end position="456"/>
    </location>
</feature>
<dbReference type="EMBL" id="CM035440">
    <property type="protein sequence ID" value="KAH7282448.1"/>
    <property type="molecule type" value="Genomic_DNA"/>
</dbReference>
<proteinExistence type="inferred from homology"/>
<dbReference type="GO" id="GO:0005794">
    <property type="term" value="C:Golgi apparatus"/>
    <property type="evidence" value="ECO:0007669"/>
    <property type="project" value="TreeGrafter"/>
</dbReference>
<feature type="transmembrane region" description="Helical" evidence="7">
    <location>
        <begin position="29"/>
        <end position="49"/>
    </location>
</feature>
<dbReference type="Pfam" id="PF13839">
    <property type="entry name" value="PC-Esterase"/>
    <property type="match status" value="1"/>
</dbReference>
<reference evidence="10" key="1">
    <citation type="submission" date="2021-08" db="EMBL/GenBank/DDBJ databases">
        <title>WGS assembly of Ceratopteris richardii.</title>
        <authorList>
            <person name="Marchant D.B."/>
            <person name="Chen G."/>
            <person name="Jenkins J."/>
            <person name="Shu S."/>
            <person name="Leebens-Mack J."/>
            <person name="Grimwood J."/>
            <person name="Schmutz J."/>
            <person name="Soltis P."/>
            <person name="Soltis D."/>
            <person name="Chen Z.-H."/>
        </authorList>
    </citation>
    <scope>NUCLEOTIDE SEQUENCE</scope>
    <source>
        <strain evidence="10">Whitten #5841</strain>
        <tissue evidence="10">Leaf</tissue>
    </source>
</reference>
<evidence type="ECO:0000256" key="2">
    <source>
        <dbReference type="ARBA" id="ARBA00007727"/>
    </source>
</evidence>
<protein>
    <recommendedName>
        <fullName evidence="12">Trichome birefringence-like N-terminal domain-containing protein</fullName>
    </recommendedName>
</protein>
<dbReference type="GO" id="GO:0016020">
    <property type="term" value="C:membrane"/>
    <property type="evidence" value="ECO:0007669"/>
    <property type="project" value="UniProtKB-SubCell"/>
</dbReference>
<comment type="caution">
    <text evidence="10">The sequence shown here is derived from an EMBL/GenBank/DDBJ whole genome shotgun (WGS) entry which is preliminary data.</text>
</comment>
<evidence type="ECO:0000313" key="11">
    <source>
        <dbReference type="Proteomes" id="UP000825935"/>
    </source>
</evidence>
<evidence type="ECO:0000256" key="1">
    <source>
        <dbReference type="ARBA" id="ARBA00004167"/>
    </source>
</evidence>
<evidence type="ECO:0000256" key="6">
    <source>
        <dbReference type="ARBA" id="ARBA00023136"/>
    </source>
</evidence>
<evidence type="ECO:0000256" key="7">
    <source>
        <dbReference type="SAM" id="Phobius"/>
    </source>
</evidence>
<dbReference type="InterPro" id="IPR026057">
    <property type="entry name" value="TBL_C"/>
</dbReference>
<evidence type="ECO:0000256" key="3">
    <source>
        <dbReference type="ARBA" id="ARBA00022692"/>
    </source>
</evidence>
<dbReference type="Proteomes" id="UP000825935">
    <property type="component" value="Chromosome 35"/>
</dbReference>
<dbReference type="PANTHER" id="PTHR32285:SF18">
    <property type="entry name" value="PROTEIN TRICHOME BIREFRINGENCE-LIKE 18"/>
    <property type="match status" value="1"/>
</dbReference>
<dbReference type="AlphaFoldDB" id="A0A8T2QFM9"/>
<dbReference type="InterPro" id="IPR025846">
    <property type="entry name" value="TBL_N"/>
</dbReference>
<evidence type="ECO:0000259" key="9">
    <source>
        <dbReference type="Pfam" id="PF14416"/>
    </source>
</evidence>
<evidence type="ECO:0000256" key="4">
    <source>
        <dbReference type="ARBA" id="ARBA00022968"/>
    </source>
</evidence>
<dbReference type="OrthoDB" id="630188at2759"/>
<evidence type="ECO:0000256" key="5">
    <source>
        <dbReference type="ARBA" id="ARBA00022989"/>
    </source>
</evidence>
<dbReference type="GO" id="GO:0016413">
    <property type="term" value="F:O-acetyltransferase activity"/>
    <property type="evidence" value="ECO:0007669"/>
    <property type="project" value="InterPro"/>
</dbReference>
<comment type="similarity">
    <text evidence="2">Belongs to the PC-esterase family. TBL subfamily.</text>
</comment>
<dbReference type="InterPro" id="IPR029962">
    <property type="entry name" value="TBL"/>
</dbReference>
<dbReference type="OMA" id="SYENWRW"/>
<gene>
    <name evidence="10" type="ORF">KP509_35G031000</name>
</gene>
<keyword evidence="6 7" id="KW-0472">Membrane</keyword>
<dbReference type="Pfam" id="PF14416">
    <property type="entry name" value="PMR5N"/>
    <property type="match status" value="1"/>
</dbReference>
<keyword evidence="4" id="KW-0735">Signal-anchor</keyword>
<sequence>MVCLSNASGNGAAPCGLQSLTAMKRGCSVVMLCVAAIGLITFGLGVMSVRFRTSAISLRTTILCNLLPSLSTPPSSSLKLPTDSMQNESFHSTGARPRSQIFFFSEGHDACDLWSGRWVEDRGKKAVYNSSSCPVLTPTQDCEGNGRPDQAYISWRWEPWGCQPPEFNAELFFRLLRGKTIAFVGDSVARNHMEALMCILWQTEVPENRGSKKMQKWYFRAHSVTVIRIWSAWLVNVSIDAFDFAPADLVKLHLEQADTAFMDVLPRLDVMVISCGHWFAKKAAFVRGGRVVGGQLWGDRRLPSPPLSSSDAFSIAMETALTAIAGHAQFKGLTILRTYSPDHYEGGAWNTGGSCADKVRPLNTSEIVHNPYTDLMRRHQLEAFTAAQLHIKNSSKLRLLDVTPVFAFRPDGHPGPYRSRGLKVNEFGVHGKLPPQDCLHWCMPGPIDTWNDLLLELLKRELLTMSA</sequence>
<evidence type="ECO:0000259" key="8">
    <source>
        <dbReference type="Pfam" id="PF13839"/>
    </source>
</evidence>
<evidence type="ECO:0000313" key="10">
    <source>
        <dbReference type="EMBL" id="KAH7282448.1"/>
    </source>
</evidence>
<accession>A0A8T2QFM9</accession>
<keyword evidence="3 7" id="KW-0812">Transmembrane</keyword>
<name>A0A8T2QFM9_CERRI</name>
<dbReference type="PANTHER" id="PTHR32285">
    <property type="entry name" value="PROTEIN TRICHOME BIREFRINGENCE-LIKE 9-RELATED"/>
    <property type="match status" value="1"/>
</dbReference>
<feature type="domain" description="Trichome birefringence-like N-terminal" evidence="9">
    <location>
        <begin position="110"/>
        <end position="163"/>
    </location>
</feature>
<comment type="subcellular location">
    <subcellularLocation>
        <location evidence="1">Membrane</location>
        <topology evidence="1">Single-pass membrane protein</topology>
    </subcellularLocation>
</comment>